<evidence type="ECO:0000259" key="1">
    <source>
        <dbReference type="SMART" id="SM00849"/>
    </source>
</evidence>
<dbReference type="Proteomes" id="UP000284416">
    <property type="component" value="Unassembled WGS sequence"/>
</dbReference>
<protein>
    <submittedName>
        <fullName evidence="2">MBL fold metallo-hydrolase</fullName>
    </submittedName>
</protein>
<reference evidence="2 3" key="1">
    <citation type="journal article" date="2017" name="Int. J. Syst. Evol. Microbiol.">
        <title>Bacillus notoginsengisoli sp. nov., a novel bacterium isolated from the rhizosphere of Panax notoginseng.</title>
        <authorList>
            <person name="Zhang M.Y."/>
            <person name="Cheng J."/>
            <person name="Cai Y."/>
            <person name="Zhang T.Y."/>
            <person name="Wu Y.Y."/>
            <person name="Manikprabhu D."/>
            <person name="Li W.J."/>
            <person name="Zhang Y.X."/>
        </authorList>
    </citation>
    <scope>NUCLEOTIDE SEQUENCE [LARGE SCALE GENOMIC DNA]</scope>
    <source>
        <strain evidence="2 3">JCM 30743</strain>
    </source>
</reference>
<comment type="caution">
    <text evidence="2">The sequence shown here is derived from an EMBL/GenBank/DDBJ whole genome shotgun (WGS) entry which is preliminary data.</text>
</comment>
<proteinExistence type="predicted"/>
<gene>
    <name evidence="2" type="ORF">D1B31_07150</name>
</gene>
<keyword evidence="3" id="KW-1185">Reference proteome</keyword>
<evidence type="ECO:0000313" key="3">
    <source>
        <dbReference type="Proteomes" id="UP000284416"/>
    </source>
</evidence>
<dbReference type="InterPro" id="IPR050855">
    <property type="entry name" value="NDM-1-like"/>
</dbReference>
<name>A0A417YVT5_9BACI</name>
<dbReference type="InterPro" id="IPR036866">
    <property type="entry name" value="RibonucZ/Hydroxyglut_hydro"/>
</dbReference>
<dbReference type="SUPFAM" id="SSF56281">
    <property type="entry name" value="Metallo-hydrolase/oxidoreductase"/>
    <property type="match status" value="1"/>
</dbReference>
<dbReference type="OrthoDB" id="9802248at2"/>
<dbReference type="InterPro" id="IPR001279">
    <property type="entry name" value="Metallo-B-lactamas"/>
</dbReference>
<dbReference type="PANTHER" id="PTHR42951">
    <property type="entry name" value="METALLO-BETA-LACTAMASE DOMAIN-CONTAINING"/>
    <property type="match status" value="1"/>
</dbReference>
<keyword evidence="2" id="KW-0378">Hydrolase</keyword>
<feature type="domain" description="Metallo-beta-lactamase" evidence="1">
    <location>
        <begin position="20"/>
        <end position="212"/>
    </location>
</feature>
<dbReference type="RefSeq" id="WP_118920076.1">
    <property type="nucleotide sequence ID" value="NZ_QWEG01000004.1"/>
</dbReference>
<dbReference type="GO" id="GO:0016787">
    <property type="term" value="F:hydrolase activity"/>
    <property type="evidence" value="ECO:0007669"/>
    <property type="project" value="UniProtKB-KW"/>
</dbReference>
<organism evidence="2 3">
    <name type="scientific">Neobacillus notoginsengisoli</name>
    <dbReference type="NCBI Taxonomy" id="1578198"/>
    <lineage>
        <taxon>Bacteria</taxon>
        <taxon>Bacillati</taxon>
        <taxon>Bacillota</taxon>
        <taxon>Bacilli</taxon>
        <taxon>Bacillales</taxon>
        <taxon>Bacillaceae</taxon>
        <taxon>Neobacillus</taxon>
    </lineage>
</organism>
<dbReference type="AlphaFoldDB" id="A0A417YVT5"/>
<dbReference type="Gene3D" id="3.60.15.10">
    <property type="entry name" value="Ribonuclease Z/Hydroxyacylglutathione hydrolase-like"/>
    <property type="match status" value="1"/>
</dbReference>
<dbReference type="Pfam" id="PF00753">
    <property type="entry name" value="Lactamase_B"/>
    <property type="match status" value="1"/>
</dbReference>
<evidence type="ECO:0000313" key="2">
    <source>
        <dbReference type="EMBL" id="RHW41492.1"/>
    </source>
</evidence>
<dbReference type="SMART" id="SM00849">
    <property type="entry name" value="Lactamase_B"/>
    <property type="match status" value="1"/>
</dbReference>
<dbReference type="CDD" id="cd07721">
    <property type="entry name" value="yflN-like_MBL-fold"/>
    <property type="match status" value="1"/>
</dbReference>
<sequence length="238" mass="25753">MKLTKEGQLYQLAFMPSVFPINCYFVEEEETLTLIDAALPYSAKGIISSAKKIGKPIGKIILTHAHEDHVGALDALKSALGEIPVYISKRDARLMENDRSLDAEEPQTPIKGGVPKKLITRADGFLSDGERIESLVAVSVPGHTPGSMAFFDTRTEMLIAGDAFQTRGGIAVAGDMKPLFPFPSFGTWSRELALESARKLAGLKPKLLACGHGVMLKEPLAVMEQAILHLENKIVKGA</sequence>
<dbReference type="PANTHER" id="PTHR42951:SF9">
    <property type="entry name" value="METAL-DEPENDENT HYDROLASE"/>
    <property type="match status" value="1"/>
</dbReference>
<dbReference type="EMBL" id="QWEG01000004">
    <property type="protein sequence ID" value="RHW41492.1"/>
    <property type="molecule type" value="Genomic_DNA"/>
</dbReference>
<accession>A0A417YVT5</accession>